<proteinExistence type="predicted"/>
<dbReference type="EMBL" id="JAAHFQ010000668">
    <property type="protein sequence ID" value="NER30891.1"/>
    <property type="molecule type" value="Genomic_DNA"/>
</dbReference>
<reference evidence="2" key="1">
    <citation type="submission" date="2019-11" db="EMBL/GenBank/DDBJ databases">
        <title>Genomic insights into an expanded diversity of filamentous marine cyanobacteria reveals the extraordinary biosynthetic potential of Moorea and Okeania.</title>
        <authorList>
            <person name="Ferreira Leao T."/>
            <person name="Wang M."/>
            <person name="Moss N."/>
            <person name="Da Silva R."/>
            <person name="Sanders J."/>
            <person name="Nurk S."/>
            <person name="Gurevich A."/>
            <person name="Humphrey G."/>
            <person name="Reher R."/>
            <person name="Zhu Q."/>
            <person name="Belda-Ferre P."/>
            <person name="Glukhov E."/>
            <person name="Rex R."/>
            <person name="Dorrestein P.C."/>
            <person name="Knight R."/>
            <person name="Pevzner P."/>
            <person name="Gerwick W.H."/>
            <person name="Gerwick L."/>
        </authorList>
    </citation>
    <scope>NUCLEOTIDE SEQUENCE</scope>
    <source>
        <strain evidence="2">SIO1C4</strain>
    </source>
</reference>
<organism evidence="2">
    <name type="scientific">Symploca sp. SIO1C4</name>
    <dbReference type="NCBI Taxonomy" id="2607765"/>
    <lineage>
        <taxon>Bacteria</taxon>
        <taxon>Bacillati</taxon>
        <taxon>Cyanobacteriota</taxon>
        <taxon>Cyanophyceae</taxon>
        <taxon>Coleofasciculales</taxon>
        <taxon>Coleofasciculaceae</taxon>
        <taxon>Symploca</taxon>
    </lineage>
</organism>
<dbReference type="Pfam" id="PF00535">
    <property type="entry name" value="Glycos_transf_2"/>
    <property type="match status" value="1"/>
</dbReference>
<dbReference type="SUPFAM" id="SSF53448">
    <property type="entry name" value="Nucleotide-diphospho-sugar transferases"/>
    <property type="match status" value="1"/>
</dbReference>
<gene>
    <name evidence="2" type="ORF">F6J89_25545</name>
</gene>
<comment type="caution">
    <text evidence="2">The sequence shown here is derived from an EMBL/GenBank/DDBJ whole genome shotgun (WGS) entry which is preliminary data.</text>
</comment>
<dbReference type="PANTHER" id="PTHR22916">
    <property type="entry name" value="GLYCOSYLTRANSFERASE"/>
    <property type="match status" value="1"/>
</dbReference>
<dbReference type="GO" id="GO:0016740">
    <property type="term" value="F:transferase activity"/>
    <property type="evidence" value="ECO:0007669"/>
    <property type="project" value="UniProtKB-KW"/>
</dbReference>
<feature type="domain" description="Glycosyltransferase 2-like" evidence="1">
    <location>
        <begin position="5"/>
        <end position="132"/>
    </location>
</feature>
<keyword evidence="2" id="KW-0808">Transferase</keyword>
<evidence type="ECO:0000313" key="2">
    <source>
        <dbReference type="EMBL" id="NER30891.1"/>
    </source>
</evidence>
<sequence length="344" mass="39456">MVEITVAICTYNGTSRLPKVLELLRSQSLTEHFTWEIIVIDNNSTDHTAAVVKEYQSNWSEAYPIKYYFEPKQGLAFARRKAIQEAKGSLIGFLDDDNYPASNWVSAAYKFGQLHPQAGAYGSRIYGEYEVEPPVNFDKIACFLAIIDRGDQPIRYEHRPGLLPAGAGLVIRKQAWLDHVPQLPVLTGVCTTALSSKGEDLETLSYIRNAGLEIWYNPEMSIHHGIPKSRLEKKYLVKLFRGVGLSRYPIRMLRFKAWQKPFILPVYMVNDLRKLIIYFIRNRQILKSDLVATCEIELLVHSIFSPFYHWSKSLQKFSNLLTEALLKLRFSTKSPQDPKLDPLD</sequence>
<dbReference type="AlphaFoldDB" id="A0A6B3NMW8"/>
<dbReference type="Gene3D" id="3.90.550.10">
    <property type="entry name" value="Spore Coat Polysaccharide Biosynthesis Protein SpsA, Chain A"/>
    <property type="match status" value="1"/>
</dbReference>
<name>A0A6B3NMW8_9CYAN</name>
<dbReference type="CDD" id="cd00761">
    <property type="entry name" value="Glyco_tranf_GTA_type"/>
    <property type="match status" value="1"/>
</dbReference>
<protein>
    <submittedName>
        <fullName evidence="2">Glycosyltransferase family 2 protein</fullName>
    </submittedName>
</protein>
<dbReference type="NCBIfam" id="NF038302">
    <property type="entry name" value="EPS_HpsE"/>
    <property type="match status" value="1"/>
</dbReference>
<evidence type="ECO:0000259" key="1">
    <source>
        <dbReference type="Pfam" id="PF00535"/>
    </source>
</evidence>
<dbReference type="InterPro" id="IPR001173">
    <property type="entry name" value="Glyco_trans_2-like"/>
</dbReference>
<accession>A0A6B3NMW8</accession>
<dbReference type="InterPro" id="IPR029044">
    <property type="entry name" value="Nucleotide-diphossugar_trans"/>
</dbReference>